<keyword evidence="2" id="KW-1185">Reference proteome</keyword>
<reference evidence="1" key="1">
    <citation type="submission" date="2020-05" db="EMBL/GenBank/DDBJ databases">
        <title>Phylogenomic resolution of chytrid fungi.</title>
        <authorList>
            <person name="Stajich J.E."/>
            <person name="Amses K."/>
            <person name="Simmons R."/>
            <person name="Seto K."/>
            <person name="Myers J."/>
            <person name="Bonds A."/>
            <person name="Quandt C.A."/>
            <person name="Barry K."/>
            <person name="Liu P."/>
            <person name="Grigoriev I."/>
            <person name="Longcore J.E."/>
            <person name="James T.Y."/>
        </authorList>
    </citation>
    <scope>NUCLEOTIDE SEQUENCE</scope>
    <source>
        <strain evidence="1">JEL0513</strain>
    </source>
</reference>
<organism evidence="1 2">
    <name type="scientific">Physocladia obscura</name>
    <dbReference type="NCBI Taxonomy" id="109957"/>
    <lineage>
        <taxon>Eukaryota</taxon>
        <taxon>Fungi</taxon>
        <taxon>Fungi incertae sedis</taxon>
        <taxon>Chytridiomycota</taxon>
        <taxon>Chytridiomycota incertae sedis</taxon>
        <taxon>Chytridiomycetes</taxon>
        <taxon>Chytridiales</taxon>
        <taxon>Chytriomycetaceae</taxon>
        <taxon>Physocladia</taxon>
    </lineage>
</organism>
<protein>
    <submittedName>
        <fullName evidence="1">Uncharacterized protein</fullName>
    </submittedName>
</protein>
<comment type="caution">
    <text evidence="1">The sequence shown here is derived from an EMBL/GenBank/DDBJ whole genome shotgun (WGS) entry which is preliminary data.</text>
</comment>
<evidence type="ECO:0000313" key="1">
    <source>
        <dbReference type="EMBL" id="KAJ3113704.1"/>
    </source>
</evidence>
<sequence length="66" mass="7173">MSAQSFLCNKKLGPELLKIAVSIHADILKSVIVASWQKVRLFPFGAKILDPASSNVAKDFATQDNT</sequence>
<proteinExistence type="predicted"/>
<evidence type="ECO:0000313" key="2">
    <source>
        <dbReference type="Proteomes" id="UP001211907"/>
    </source>
</evidence>
<name>A0AAD5XEK1_9FUNG</name>
<accession>A0AAD5XEK1</accession>
<dbReference type="EMBL" id="JADGJH010001426">
    <property type="protein sequence ID" value="KAJ3113704.1"/>
    <property type="molecule type" value="Genomic_DNA"/>
</dbReference>
<dbReference type="Proteomes" id="UP001211907">
    <property type="component" value="Unassembled WGS sequence"/>
</dbReference>
<gene>
    <name evidence="1" type="ORF">HK100_001905</name>
</gene>
<feature type="non-terminal residue" evidence="1">
    <location>
        <position position="66"/>
    </location>
</feature>
<dbReference type="AlphaFoldDB" id="A0AAD5XEK1"/>